<name>A0AA48HJX1_9ALTE</name>
<proteinExistence type="predicted"/>
<gene>
    <name evidence="1" type="ORF">MACH26_16220</name>
</gene>
<evidence type="ECO:0000313" key="1">
    <source>
        <dbReference type="EMBL" id="BDX06101.1"/>
    </source>
</evidence>
<dbReference type="AlphaFoldDB" id="A0AA48HJX1"/>
<dbReference type="KEGG" id="pmaw:MACH26_16220"/>
<dbReference type="RefSeq" id="WP_338292138.1">
    <property type="nucleotide sequence ID" value="NZ_AP027272.1"/>
</dbReference>
<organism evidence="1 2">
    <name type="scientific">Planctobacterium marinum</name>
    <dbReference type="NCBI Taxonomy" id="1631968"/>
    <lineage>
        <taxon>Bacteria</taxon>
        <taxon>Pseudomonadati</taxon>
        <taxon>Pseudomonadota</taxon>
        <taxon>Gammaproteobacteria</taxon>
        <taxon>Alteromonadales</taxon>
        <taxon>Alteromonadaceae</taxon>
        <taxon>Planctobacterium</taxon>
    </lineage>
</organism>
<dbReference type="Proteomes" id="UP001333710">
    <property type="component" value="Chromosome"/>
</dbReference>
<keyword evidence="2" id="KW-1185">Reference proteome</keyword>
<protein>
    <recommendedName>
        <fullName evidence="3">Spore coat protein U domain-containing protein</fullName>
    </recommendedName>
</protein>
<sequence length="167" mass="17899">MQTFLGKISLTVITWLVLLSTCYGAMSANSDNTISLDLAGDIEPMCKVRNNVKSRSMNLDLSSNTAQKTNNVFIWCNTGQSNAQATYSSLNDGVLVNENGDSIPYLFTVANTASNLSLATPQTVTQRTGSGTAGADKGRVIKIKPQVNGFERAGTYRDTISVTVSFD</sequence>
<evidence type="ECO:0008006" key="3">
    <source>
        <dbReference type="Google" id="ProtNLM"/>
    </source>
</evidence>
<dbReference type="EMBL" id="AP027272">
    <property type="protein sequence ID" value="BDX06101.1"/>
    <property type="molecule type" value="Genomic_DNA"/>
</dbReference>
<reference evidence="1" key="1">
    <citation type="submission" date="2023-01" db="EMBL/GenBank/DDBJ databases">
        <title>Complete genome sequence of Planctobacterium marinum strain Dej080120_11.</title>
        <authorList>
            <person name="Ueki S."/>
            <person name="Maruyama F."/>
        </authorList>
    </citation>
    <scope>NUCLEOTIDE SEQUENCE</scope>
    <source>
        <strain evidence="1">Dej080120_11</strain>
    </source>
</reference>
<evidence type="ECO:0000313" key="2">
    <source>
        <dbReference type="Proteomes" id="UP001333710"/>
    </source>
</evidence>
<accession>A0AA48HJX1</accession>